<comment type="catalytic activity">
    <reaction evidence="7">
        <text>L-tyrosyl-[protein] + ATP = O-(5'-adenylyl)-L-tyrosyl-[protein] + diphosphate</text>
        <dbReference type="Rhea" id="RHEA:54288"/>
        <dbReference type="Rhea" id="RHEA-COMP:10136"/>
        <dbReference type="Rhea" id="RHEA-COMP:13846"/>
        <dbReference type="ChEBI" id="CHEBI:30616"/>
        <dbReference type="ChEBI" id="CHEBI:33019"/>
        <dbReference type="ChEBI" id="CHEBI:46858"/>
        <dbReference type="ChEBI" id="CHEBI:83624"/>
        <dbReference type="EC" id="2.7.7.108"/>
    </reaction>
</comment>
<accession>A0A8J8GHH7</accession>
<dbReference type="GO" id="GO:0070733">
    <property type="term" value="F:AMPylase activity"/>
    <property type="evidence" value="ECO:0007669"/>
    <property type="project" value="UniProtKB-EC"/>
</dbReference>
<evidence type="ECO:0000256" key="7">
    <source>
        <dbReference type="ARBA" id="ARBA00048696"/>
    </source>
</evidence>
<dbReference type="GO" id="GO:0051302">
    <property type="term" value="P:regulation of cell division"/>
    <property type="evidence" value="ECO:0007669"/>
    <property type="project" value="TreeGrafter"/>
</dbReference>
<evidence type="ECO:0000313" key="9">
    <source>
        <dbReference type="EMBL" id="NSL51871.1"/>
    </source>
</evidence>
<dbReference type="EC" id="2.7.7.108" evidence="5"/>
<keyword evidence="2" id="KW-0548">Nucleotidyltransferase</keyword>
<evidence type="ECO:0000256" key="4">
    <source>
        <dbReference type="ARBA" id="ARBA00022840"/>
    </source>
</evidence>
<keyword evidence="3" id="KW-0547">Nucleotide-binding</keyword>
<dbReference type="InterPro" id="IPR036597">
    <property type="entry name" value="Fido-like_dom_sf"/>
</dbReference>
<dbReference type="Proteomes" id="UP000625804">
    <property type="component" value="Unassembled WGS sequence"/>
</dbReference>
<gene>
    <name evidence="9" type="ORF">HR057_08920</name>
</gene>
<dbReference type="AlphaFoldDB" id="A0A8J8GHH7"/>
<organism evidence="9 10">
    <name type="scientific">Calidifontibacillus erzurumensis</name>
    <dbReference type="NCBI Taxonomy" id="2741433"/>
    <lineage>
        <taxon>Bacteria</taxon>
        <taxon>Bacillati</taxon>
        <taxon>Bacillota</taxon>
        <taxon>Bacilli</taxon>
        <taxon>Bacillales</taxon>
        <taxon>Bacillaceae</taxon>
        <taxon>Calidifontibacillus/Schinkia group</taxon>
        <taxon>Calidifontibacillus</taxon>
    </lineage>
</organism>
<evidence type="ECO:0000256" key="6">
    <source>
        <dbReference type="ARBA" id="ARBA00047939"/>
    </source>
</evidence>
<comment type="caution">
    <text evidence="9">The sequence shown here is derived from an EMBL/GenBank/DDBJ whole genome shotgun (WGS) entry which is preliminary data.</text>
</comment>
<evidence type="ECO:0000259" key="8">
    <source>
        <dbReference type="PROSITE" id="PS51459"/>
    </source>
</evidence>
<keyword evidence="4" id="KW-0067">ATP-binding</keyword>
<name>A0A8J8GHH7_9BACI</name>
<feature type="domain" description="Fido" evidence="8">
    <location>
        <begin position="54"/>
        <end position="192"/>
    </location>
</feature>
<dbReference type="PANTHER" id="PTHR39560:SF1">
    <property type="entry name" value="PROTEIN ADENYLYLTRANSFERASE FIC-RELATED"/>
    <property type="match status" value="1"/>
</dbReference>
<dbReference type="EMBL" id="JABTTE010000010">
    <property type="protein sequence ID" value="NSL51871.1"/>
    <property type="molecule type" value="Genomic_DNA"/>
</dbReference>
<sequence length="214" mass="25210">MSKSEKSSKYCYPGTDVLINKLNIQDYVKLQKAERIYSAARLMELHDNPIIGNFDLQHLQRIHKYIFQDIYDFAGKIRTEEISKENSLFAFVSQIENYFYQYITEPLRLEKYLKGLNRKEFSHRAAHYLGEINAVHPFREGNGRAQREFIRTLALINGFELDFSLVNPEELLHAFKVSFLNSSEKLGKLIEQSIVNHIPNRDLILKYNSRKLNY</sequence>
<dbReference type="PANTHER" id="PTHR39560">
    <property type="entry name" value="PROTEIN ADENYLYLTRANSFERASE FIC-RELATED"/>
    <property type="match status" value="1"/>
</dbReference>
<proteinExistence type="predicted"/>
<dbReference type="SUPFAM" id="SSF140931">
    <property type="entry name" value="Fic-like"/>
    <property type="match status" value="1"/>
</dbReference>
<keyword evidence="10" id="KW-1185">Reference proteome</keyword>
<dbReference type="PROSITE" id="PS51459">
    <property type="entry name" value="FIDO"/>
    <property type="match status" value="1"/>
</dbReference>
<reference evidence="9" key="1">
    <citation type="submission" date="2020-06" db="EMBL/GenBank/DDBJ databases">
        <title>A novel thermopfilic bacterium from Erzurum, Turkey.</title>
        <authorList>
            <person name="Adiguzel A."/>
            <person name="Ay H."/>
            <person name="Baltaci M.O."/>
        </authorList>
    </citation>
    <scope>NUCLEOTIDE SEQUENCE</scope>
    <source>
        <strain evidence="9">P2</strain>
    </source>
</reference>
<evidence type="ECO:0000256" key="3">
    <source>
        <dbReference type="ARBA" id="ARBA00022741"/>
    </source>
</evidence>
<dbReference type="InterPro" id="IPR003812">
    <property type="entry name" value="Fido"/>
</dbReference>
<dbReference type="Gene3D" id="1.10.3290.10">
    <property type="entry name" value="Fido-like domain"/>
    <property type="match status" value="1"/>
</dbReference>
<dbReference type="GO" id="GO:0005524">
    <property type="term" value="F:ATP binding"/>
    <property type="evidence" value="ECO:0007669"/>
    <property type="project" value="UniProtKB-KW"/>
</dbReference>
<dbReference type="RefSeq" id="WP_173731079.1">
    <property type="nucleotide sequence ID" value="NZ_JABTTE010000010.1"/>
</dbReference>
<evidence type="ECO:0000313" key="10">
    <source>
        <dbReference type="Proteomes" id="UP000625804"/>
    </source>
</evidence>
<comment type="catalytic activity">
    <reaction evidence="6">
        <text>L-threonyl-[protein] + ATP = 3-O-(5'-adenylyl)-L-threonyl-[protein] + diphosphate</text>
        <dbReference type="Rhea" id="RHEA:54292"/>
        <dbReference type="Rhea" id="RHEA-COMP:11060"/>
        <dbReference type="Rhea" id="RHEA-COMP:13847"/>
        <dbReference type="ChEBI" id="CHEBI:30013"/>
        <dbReference type="ChEBI" id="CHEBI:30616"/>
        <dbReference type="ChEBI" id="CHEBI:33019"/>
        <dbReference type="ChEBI" id="CHEBI:138113"/>
        <dbReference type="EC" id="2.7.7.108"/>
    </reaction>
</comment>
<keyword evidence="1" id="KW-0808">Transferase</keyword>
<evidence type="ECO:0000256" key="1">
    <source>
        <dbReference type="ARBA" id="ARBA00022679"/>
    </source>
</evidence>
<evidence type="ECO:0000256" key="2">
    <source>
        <dbReference type="ARBA" id="ARBA00022695"/>
    </source>
</evidence>
<dbReference type="Pfam" id="PF02661">
    <property type="entry name" value="Fic"/>
    <property type="match status" value="1"/>
</dbReference>
<protein>
    <recommendedName>
        <fullName evidence="5">protein adenylyltransferase</fullName>
        <ecNumber evidence="5">2.7.7.108</ecNumber>
    </recommendedName>
</protein>
<evidence type="ECO:0000256" key="5">
    <source>
        <dbReference type="ARBA" id="ARBA00034531"/>
    </source>
</evidence>